<keyword evidence="1" id="KW-1133">Transmembrane helix</keyword>
<evidence type="ECO:0000256" key="1">
    <source>
        <dbReference type="SAM" id="Phobius"/>
    </source>
</evidence>
<dbReference type="Proteomes" id="UP000824890">
    <property type="component" value="Unassembled WGS sequence"/>
</dbReference>
<accession>A0ABQ7Z4T1</accession>
<keyword evidence="3" id="KW-1185">Reference proteome</keyword>
<keyword evidence="1" id="KW-0812">Transmembrane</keyword>
<reference evidence="2 3" key="1">
    <citation type="submission" date="2021-05" db="EMBL/GenBank/DDBJ databases">
        <title>Genome Assembly of Synthetic Allotetraploid Brassica napus Reveals Homoeologous Exchanges between Subgenomes.</title>
        <authorList>
            <person name="Davis J.T."/>
        </authorList>
    </citation>
    <scope>NUCLEOTIDE SEQUENCE [LARGE SCALE GENOMIC DNA]</scope>
    <source>
        <strain evidence="3">cv. Da-Ae</strain>
        <tissue evidence="2">Seedling</tissue>
    </source>
</reference>
<evidence type="ECO:0000313" key="3">
    <source>
        <dbReference type="Proteomes" id="UP000824890"/>
    </source>
</evidence>
<keyword evidence="1" id="KW-0472">Membrane</keyword>
<gene>
    <name evidence="2" type="ORF">HID58_072579</name>
</gene>
<feature type="non-terminal residue" evidence="2">
    <location>
        <position position="1"/>
    </location>
</feature>
<organism evidence="2 3">
    <name type="scientific">Brassica napus</name>
    <name type="common">Rape</name>
    <dbReference type="NCBI Taxonomy" id="3708"/>
    <lineage>
        <taxon>Eukaryota</taxon>
        <taxon>Viridiplantae</taxon>
        <taxon>Streptophyta</taxon>
        <taxon>Embryophyta</taxon>
        <taxon>Tracheophyta</taxon>
        <taxon>Spermatophyta</taxon>
        <taxon>Magnoliopsida</taxon>
        <taxon>eudicotyledons</taxon>
        <taxon>Gunneridae</taxon>
        <taxon>Pentapetalae</taxon>
        <taxon>rosids</taxon>
        <taxon>malvids</taxon>
        <taxon>Brassicales</taxon>
        <taxon>Brassicaceae</taxon>
        <taxon>Brassiceae</taxon>
        <taxon>Brassica</taxon>
    </lineage>
</organism>
<dbReference type="EMBL" id="JAGKQM010000016">
    <property type="protein sequence ID" value="KAH0875217.1"/>
    <property type="molecule type" value="Genomic_DNA"/>
</dbReference>
<proteinExistence type="predicted"/>
<comment type="caution">
    <text evidence="2">The sequence shown here is derived from an EMBL/GenBank/DDBJ whole genome shotgun (WGS) entry which is preliminary data.</text>
</comment>
<protein>
    <submittedName>
        <fullName evidence="2">Uncharacterized protein</fullName>
    </submittedName>
</protein>
<name>A0ABQ7Z4T1_BRANA</name>
<evidence type="ECO:0000313" key="2">
    <source>
        <dbReference type="EMBL" id="KAH0875217.1"/>
    </source>
</evidence>
<feature type="transmembrane region" description="Helical" evidence="1">
    <location>
        <begin position="448"/>
        <end position="476"/>
    </location>
</feature>
<sequence>PHNLPGTVSEADLQAMISGAGDFSRRRRDSSLPDLLSFFCHLLPRSLISSASFVTNLRRQGPSTDPTTETKLLLSPSGCSSQQCFLQSLTAAWLLPPLLLAWSSSMSLLSSPSPPCLLTFSSLLNLLRRVDVLNLCVPSPNLFIWRHRSYTENTCSAKFSPVAVPSWHVLNGAELHSLRLSPTPSSARCGPLWPCLLPQPGTESAKGLFFPPRLDLPDPPDCASSGFSEPPSRFIKDSEPSSDDQYLIYSLTDSMKQQTRLGSAKARVFQHGNVGVQSCVLNNVLALPWILVNVIYISWSEVFDKSIVYMELETTLASVYRVHLVQNRDVMLNLRTLFVQPSQVSRVCSNSNFVTCTIRFQGPSSLFISDKSRTGILSVSVEIHLVSSESFVGARAALARSASFQALLVGLFNVDSDYFMLVVVTYLGVHMMISHGSPVVEQVSLVKFVMFCLDVLLVFIKLLSFPPVIILLPLSIAPDEIT</sequence>